<reference evidence="6" key="1">
    <citation type="journal article" date="2014" name="Front. Microbiol.">
        <title>High frequency of phylogenetically diverse reductive dehalogenase-homologous genes in deep subseafloor sedimentary metagenomes.</title>
        <authorList>
            <person name="Kawai M."/>
            <person name="Futagami T."/>
            <person name="Toyoda A."/>
            <person name="Takaki Y."/>
            <person name="Nishi S."/>
            <person name="Hori S."/>
            <person name="Arai W."/>
            <person name="Tsubouchi T."/>
            <person name="Morono Y."/>
            <person name="Uchiyama I."/>
            <person name="Ito T."/>
            <person name="Fujiyama A."/>
            <person name="Inagaki F."/>
            <person name="Takami H."/>
        </authorList>
    </citation>
    <scope>NUCLEOTIDE SEQUENCE</scope>
    <source>
        <strain evidence="6">Expedition CK06-06</strain>
    </source>
</reference>
<sequence length="173" mass="19097">RDDDDDDDTLSQCPVCIDVAVPPVVLVPCGHVVCGPCLQKLQASAIASSQQEPRFECPTCREDTKDFVVPVAARQRALLRANTQQALDDVSFMADYDEQRHAAEKRRRLSSSSSSSSSRVSGTQSPVSMHFDAFGVDVSFALSHSDEHVFRTVFFKTIAHNETAIRHAWQESS</sequence>
<dbReference type="InterPro" id="IPR013083">
    <property type="entry name" value="Znf_RING/FYVE/PHD"/>
</dbReference>
<feature type="non-terminal residue" evidence="6">
    <location>
        <position position="173"/>
    </location>
</feature>
<dbReference type="InterPro" id="IPR052583">
    <property type="entry name" value="ATP-helicase/E3_Ub-Ligase"/>
</dbReference>
<feature type="region of interest" description="Disordered" evidence="4">
    <location>
        <begin position="103"/>
        <end position="125"/>
    </location>
</feature>
<dbReference type="GO" id="GO:0008270">
    <property type="term" value="F:zinc ion binding"/>
    <property type="evidence" value="ECO:0007669"/>
    <property type="project" value="UniProtKB-KW"/>
</dbReference>
<evidence type="ECO:0000313" key="6">
    <source>
        <dbReference type="EMBL" id="GAG43487.1"/>
    </source>
</evidence>
<keyword evidence="2" id="KW-0863">Zinc-finger</keyword>
<dbReference type="InterPro" id="IPR027370">
    <property type="entry name" value="Znf-RING_euk"/>
</dbReference>
<feature type="domain" description="RING-type" evidence="5">
    <location>
        <begin position="13"/>
        <end position="61"/>
    </location>
</feature>
<comment type="caution">
    <text evidence="6">The sequence shown here is derived from an EMBL/GenBank/DDBJ whole genome shotgun (WGS) entry which is preliminary data.</text>
</comment>
<gene>
    <name evidence="6" type="ORF">S01H1_83210</name>
</gene>
<proteinExistence type="predicted"/>
<dbReference type="Gene3D" id="3.30.40.10">
    <property type="entry name" value="Zinc/RING finger domain, C3HC4 (zinc finger)"/>
    <property type="match status" value="1"/>
</dbReference>
<feature type="compositionally biased region" description="Low complexity" evidence="4">
    <location>
        <begin position="110"/>
        <end position="121"/>
    </location>
</feature>
<dbReference type="SMART" id="SM00184">
    <property type="entry name" value="RING"/>
    <property type="match status" value="1"/>
</dbReference>
<evidence type="ECO:0000259" key="5">
    <source>
        <dbReference type="PROSITE" id="PS50089"/>
    </source>
</evidence>
<keyword evidence="1" id="KW-0479">Metal-binding</keyword>
<protein>
    <recommendedName>
        <fullName evidence="5">RING-type domain-containing protein</fullName>
    </recommendedName>
</protein>
<name>X0Y880_9ZZZZ</name>
<keyword evidence="3" id="KW-0862">Zinc</keyword>
<dbReference type="PANTHER" id="PTHR45865:SF1">
    <property type="entry name" value="E3 UBIQUITIN-PROTEIN LIGASE SHPRH"/>
    <property type="match status" value="1"/>
</dbReference>
<dbReference type="SUPFAM" id="SSF57850">
    <property type="entry name" value="RING/U-box"/>
    <property type="match status" value="1"/>
</dbReference>
<evidence type="ECO:0000256" key="1">
    <source>
        <dbReference type="ARBA" id="ARBA00022723"/>
    </source>
</evidence>
<dbReference type="InterPro" id="IPR017907">
    <property type="entry name" value="Znf_RING_CS"/>
</dbReference>
<feature type="non-terminal residue" evidence="6">
    <location>
        <position position="1"/>
    </location>
</feature>
<evidence type="ECO:0000256" key="4">
    <source>
        <dbReference type="SAM" id="MobiDB-lite"/>
    </source>
</evidence>
<dbReference type="Pfam" id="PF13445">
    <property type="entry name" value="zf-RING_UBOX"/>
    <property type="match status" value="1"/>
</dbReference>
<evidence type="ECO:0000256" key="3">
    <source>
        <dbReference type="ARBA" id="ARBA00022833"/>
    </source>
</evidence>
<dbReference type="InterPro" id="IPR001841">
    <property type="entry name" value="Znf_RING"/>
</dbReference>
<dbReference type="PROSITE" id="PS00518">
    <property type="entry name" value="ZF_RING_1"/>
    <property type="match status" value="1"/>
</dbReference>
<accession>X0Y880</accession>
<dbReference type="PROSITE" id="PS50089">
    <property type="entry name" value="ZF_RING_2"/>
    <property type="match status" value="1"/>
</dbReference>
<dbReference type="PANTHER" id="PTHR45865">
    <property type="entry name" value="E3 UBIQUITIN-PROTEIN LIGASE SHPRH FAMILY MEMBER"/>
    <property type="match status" value="1"/>
</dbReference>
<dbReference type="AlphaFoldDB" id="X0Y880"/>
<evidence type="ECO:0000256" key="2">
    <source>
        <dbReference type="ARBA" id="ARBA00022771"/>
    </source>
</evidence>
<dbReference type="EMBL" id="BARS01056525">
    <property type="protein sequence ID" value="GAG43487.1"/>
    <property type="molecule type" value="Genomic_DNA"/>
</dbReference>
<organism evidence="6">
    <name type="scientific">marine sediment metagenome</name>
    <dbReference type="NCBI Taxonomy" id="412755"/>
    <lineage>
        <taxon>unclassified sequences</taxon>
        <taxon>metagenomes</taxon>
        <taxon>ecological metagenomes</taxon>
    </lineage>
</organism>